<evidence type="ECO:0000313" key="2">
    <source>
        <dbReference type="EMBL" id="RPB25470.1"/>
    </source>
</evidence>
<evidence type="ECO:0000313" key="3">
    <source>
        <dbReference type="Proteomes" id="UP000267821"/>
    </source>
</evidence>
<dbReference type="AlphaFoldDB" id="A0A3N4LRM3"/>
<feature type="region of interest" description="Disordered" evidence="1">
    <location>
        <begin position="148"/>
        <end position="178"/>
    </location>
</feature>
<dbReference type="Proteomes" id="UP000267821">
    <property type="component" value="Unassembled WGS sequence"/>
</dbReference>
<dbReference type="EMBL" id="ML121537">
    <property type="protein sequence ID" value="RPB25470.1"/>
    <property type="molecule type" value="Genomic_DNA"/>
</dbReference>
<proteinExistence type="predicted"/>
<name>A0A3N4LRM3_9PEZI</name>
<keyword evidence="3" id="KW-1185">Reference proteome</keyword>
<sequence>MNSLDGLDGLDLPNFTSMKPNAMRRVFFPHVSIFCAHEHNQAIQAIQAVQAVQGVQAVQAGPGRSHLGRGRPSRFHAVHGPRPPGPTAGLNIGRPVANTAKSGPHPPSSLARHPEGQRSSLKAYWAVRIQQLLDKDWRIAYFDSTSRENQTAPGIFSEDRNGPGFGRDGLYLGTKASC</sequence>
<organism evidence="2 3">
    <name type="scientific">Terfezia boudieri ATCC MYA-4762</name>
    <dbReference type="NCBI Taxonomy" id="1051890"/>
    <lineage>
        <taxon>Eukaryota</taxon>
        <taxon>Fungi</taxon>
        <taxon>Dikarya</taxon>
        <taxon>Ascomycota</taxon>
        <taxon>Pezizomycotina</taxon>
        <taxon>Pezizomycetes</taxon>
        <taxon>Pezizales</taxon>
        <taxon>Pezizaceae</taxon>
        <taxon>Terfezia</taxon>
    </lineage>
</organism>
<gene>
    <name evidence="2" type="ORF">L211DRAFT_847837</name>
</gene>
<dbReference type="InParanoid" id="A0A3N4LRM3"/>
<accession>A0A3N4LRM3</accession>
<feature type="region of interest" description="Disordered" evidence="1">
    <location>
        <begin position="81"/>
        <end position="116"/>
    </location>
</feature>
<protein>
    <submittedName>
        <fullName evidence="2">Uncharacterized protein</fullName>
    </submittedName>
</protein>
<evidence type="ECO:0000256" key="1">
    <source>
        <dbReference type="SAM" id="MobiDB-lite"/>
    </source>
</evidence>
<reference evidence="2 3" key="1">
    <citation type="journal article" date="2018" name="Nat. Ecol. Evol.">
        <title>Pezizomycetes genomes reveal the molecular basis of ectomycorrhizal truffle lifestyle.</title>
        <authorList>
            <person name="Murat C."/>
            <person name="Payen T."/>
            <person name="Noel B."/>
            <person name="Kuo A."/>
            <person name="Morin E."/>
            <person name="Chen J."/>
            <person name="Kohler A."/>
            <person name="Krizsan K."/>
            <person name="Balestrini R."/>
            <person name="Da Silva C."/>
            <person name="Montanini B."/>
            <person name="Hainaut M."/>
            <person name="Levati E."/>
            <person name="Barry K.W."/>
            <person name="Belfiori B."/>
            <person name="Cichocki N."/>
            <person name="Clum A."/>
            <person name="Dockter R.B."/>
            <person name="Fauchery L."/>
            <person name="Guy J."/>
            <person name="Iotti M."/>
            <person name="Le Tacon F."/>
            <person name="Lindquist E.A."/>
            <person name="Lipzen A."/>
            <person name="Malagnac F."/>
            <person name="Mello A."/>
            <person name="Molinier V."/>
            <person name="Miyauchi S."/>
            <person name="Poulain J."/>
            <person name="Riccioni C."/>
            <person name="Rubini A."/>
            <person name="Sitrit Y."/>
            <person name="Splivallo R."/>
            <person name="Traeger S."/>
            <person name="Wang M."/>
            <person name="Zifcakova L."/>
            <person name="Wipf D."/>
            <person name="Zambonelli A."/>
            <person name="Paolocci F."/>
            <person name="Nowrousian M."/>
            <person name="Ottonello S."/>
            <person name="Baldrian P."/>
            <person name="Spatafora J.W."/>
            <person name="Henrissat B."/>
            <person name="Nagy L.G."/>
            <person name="Aury J.M."/>
            <person name="Wincker P."/>
            <person name="Grigoriev I.V."/>
            <person name="Bonfante P."/>
            <person name="Martin F.M."/>
        </authorList>
    </citation>
    <scope>NUCLEOTIDE SEQUENCE [LARGE SCALE GENOMIC DNA]</scope>
    <source>
        <strain evidence="2 3">ATCC MYA-4762</strain>
    </source>
</reference>